<dbReference type="Proteomes" id="UP000036681">
    <property type="component" value="Unplaced"/>
</dbReference>
<accession>A0A0M3HHG1</accession>
<feature type="region of interest" description="Disordered" evidence="1">
    <location>
        <begin position="40"/>
        <end position="59"/>
    </location>
</feature>
<reference evidence="3" key="1">
    <citation type="submission" date="2017-02" db="UniProtKB">
        <authorList>
            <consortium name="WormBaseParasite"/>
        </authorList>
    </citation>
    <scope>IDENTIFICATION</scope>
</reference>
<dbReference type="SUPFAM" id="SSF52799">
    <property type="entry name" value="(Phosphotyrosine protein) phosphatases II"/>
    <property type="match status" value="1"/>
</dbReference>
<dbReference type="InterPro" id="IPR029021">
    <property type="entry name" value="Prot-tyrosine_phosphatase-like"/>
</dbReference>
<evidence type="ECO:0000313" key="2">
    <source>
        <dbReference type="Proteomes" id="UP000036681"/>
    </source>
</evidence>
<keyword evidence="2" id="KW-1185">Reference proteome</keyword>
<name>A0A0M3HHG1_ASCLU</name>
<protein>
    <submittedName>
        <fullName evidence="3">Mitochondrial import inner membrane translocase subunit Tim21</fullName>
    </submittedName>
</protein>
<proteinExistence type="predicted"/>
<sequence length="75" mass="8756">MVEIFGLGVQGLLQQYQTYLKTYVPPDVTRVAFDKNMERNRYKGSNEGDGERFLDNGDARESQSYIHALQRDRIR</sequence>
<evidence type="ECO:0000313" key="3">
    <source>
        <dbReference type="WBParaSite" id="ALUE_0000095601-mRNA-1"/>
    </source>
</evidence>
<dbReference type="WBParaSite" id="ALUE_0000095601-mRNA-1">
    <property type="protein sequence ID" value="ALUE_0000095601-mRNA-1"/>
    <property type="gene ID" value="ALUE_0000095601"/>
</dbReference>
<evidence type="ECO:0000256" key="1">
    <source>
        <dbReference type="SAM" id="MobiDB-lite"/>
    </source>
</evidence>
<organism evidence="2 3">
    <name type="scientific">Ascaris lumbricoides</name>
    <name type="common">Giant roundworm</name>
    <dbReference type="NCBI Taxonomy" id="6252"/>
    <lineage>
        <taxon>Eukaryota</taxon>
        <taxon>Metazoa</taxon>
        <taxon>Ecdysozoa</taxon>
        <taxon>Nematoda</taxon>
        <taxon>Chromadorea</taxon>
        <taxon>Rhabditida</taxon>
        <taxon>Spirurina</taxon>
        <taxon>Ascaridomorpha</taxon>
        <taxon>Ascaridoidea</taxon>
        <taxon>Ascarididae</taxon>
        <taxon>Ascaris</taxon>
    </lineage>
</organism>
<dbReference type="AlphaFoldDB" id="A0A0M3HHG1"/>